<evidence type="ECO:0000256" key="1">
    <source>
        <dbReference type="SAM" id="MobiDB-lite"/>
    </source>
</evidence>
<evidence type="ECO:0000313" key="2">
    <source>
        <dbReference type="EMBL" id="MFC0813328.1"/>
    </source>
</evidence>
<reference evidence="2 3" key="1">
    <citation type="submission" date="2024-09" db="EMBL/GenBank/DDBJ databases">
        <authorList>
            <person name="Sun Q."/>
            <person name="Mori K."/>
        </authorList>
    </citation>
    <scope>NUCLEOTIDE SEQUENCE [LARGE SCALE GENOMIC DNA]</scope>
    <source>
        <strain evidence="2 3">KCTC 42086</strain>
    </source>
</reference>
<proteinExistence type="predicted"/>
<accession>A0ABV6TBG9</accession>
<comment type="caution">
    <text evidence="2">The sequence shown here is derived from an EMBL/GenBank/DDBJ whole genome shotgun (WGS) entry which is preliminary data.</text>
</comment>
<organism evidence="2 3">
    <name type="scientific">Paracoccus panacisoli</name>
    <dbReference type="NCBI Taxonomy" id="1510163"/>
    <lineage>
        <taxon>Bacteria</taxon>
        <taxon>Pseudomonadati</taxon>
        <taxon>Pseudomonadota</taxon>
        <taxon>Alphaproteobacteria</taxon>
        <taxon>Rhodobacterales</taxon>
        <taxon>Paracoccaceae</taxon>
        <taxon>Paracoccus</taxon>
    </lineage>
</organism>
<dbReference type="EMBL" id="JBHMQU010000081">
    <property type="protein sequence ID" value="MFC0813328.1"/>
    <property type="molecule type" value="Genomic_DNA"/>
</dbReference>
<dbReference type="Proteomes" id="UP001589920">
    <property type="component" value="Unassembled WGS sequence"/>
</dbReference>
<name>A0ABV6TBG9_9RHOB</name>
<dbReference type="RefSeq" id="WP_394321335.1">
    <property type="nucleotide sequence ID" value="NZ_JBHMQU010000081.1"/>
</dbReference>
<feature type="region of interest" description="Disordered" evidence="1">
    <location>
        <begin position="158"/>
        <end position="204"/>
    </location>
</feature>
<protein>
    <submittedName>
        <fullName evidence="2">Uncharacterized protein</fullName>
    </submittedName>
</protein>
<gene>
    <name evidence="2" type="ORF">ACFHYO_14585</name>
</gene>
<feature type="compositionally biased region" description="Pro residues" evidence="1">
    <location>
        <begin position="159"/>
        <end position="201"/>
    </location>
</feature>
<keyword evidence="3" id="KW-1185">Reference proteome</keyword>
<evidence type="ECO:0000313" key="3">
    <source>
        <dbReference type="Proteomes" id="UP001589920"/>
    </source>
</evidence>
<sequence>MMINFGMGVMSSKRLRRPVRAEREVCLVTAAEGVVASARGRSTLQIEVSPPHAHAGLYEVGSELLASGPICLVPPQVVAGEAAKGSLDVKGGLWACDVNEGSAAFALVWLADGVRLGGESGPTLQLSGALGGRQVQHAETIRQGSVEASSLSAAFAVPVPEPEPQPEPTPTPEPQPELPPPPQPNPDPEPTPQPEPEPAPEPLMLSLEGGRRHRLPIVPAGDIGVPVVPQGDGTAVFDLSGVRDAGHLSFLSTSRQQVEISHAPLSSPFGWADALHYYLPTDADGWMQPEPGRTHRRFYVTAGEHGYTRARIAAEANLPEASITNAWIAASDYGRTDDKPLEFALGSAVFLSLVGEGKPEASHWFLLERGYSYPGSLPHTTYMRGESFIHPLVFAAWGQGARPKISVNNGSNRPGRFVFRSGFDLQGSGGGNLSSVIHEDCHMLGRPHELGINAVVRTDGQTYHRCRIIDVHRERPVKDALDWKATSNNRFGGTYAAGANGLLFNETVWDMTGWDPTYDRTGHRWNGGEFGQPPSYYSHNIYLAASNKDVMFRRCWSSEAASHGYQVRSGGYYIDNFSVENPIGMQRGSGQDGSTDVRRNLHLSLVMGNVIEGSPNRQVLAFRGGYAWGTDFYPYGCSLVANVLAHYTDPFDPADQAVKAGTKSYDRLFGVVPGVGPDISNEIVTYRYGAPFNAPADAALADETTVGQWFGKFHGADGTRVGARMVVRENGIHPYARDLRDWYLSRFGFAIPARRTAAETLTFSPDSRGDGFQWFNRMNWGANVDLPQDGDSVDLNGNVVRFSVETVEVANLNLRGGELDVVSGRLRAAHLEGAGLLRVRHCGQMIMGGDTAAHDAIVRGGRLAISGPHVARSIAVSGRSELLFGPNCTIPEGETLTVTGALPFVGWDGTGSARLRLDGTLHLASQIEAVALNLWYDVRDGVAATFADGATATVIDYQRLKDTTHILTLAGASRLPVAGETVTLHPESDFDFGVGYRTTEKVLGAVRATMPTIRRYRSGLYGAAEPSVQPVVELSGPLHLDLMGMGAGETTLIDAPIRGGFAGLTVANLDPALDATVTVTAAGVRLRLAAGTGQAALA</sequence>